<protein>
    <recommendedName>
        <fullName evidence="4">Polysaccharide chain length determinant N-terminal domain-containing protein</fullName>
    </recommendedName>
</protein>
<comment type="caution">
    <text evidence="2">The sequence shown here is derived from an EMBL/GenBank/DDBJ whole genome shotgun (WGS) entry which is preliminary data.</text>
</comment>
<keyword evidence="3" id="KW-1185">Reference proteome</keyword>
<evidence type="ECO:0000256" key="1">
    <source>
        <dbReference type="SAM" id="Phobius"/>
    </source>
</evidence>
<organism evidence="2 3">
    <name type="scientific">Pedococcus bigeumensis</name>
    <dbReference type="NCBI Taxonomy" id="433644"/>
    <lineage>
        <taxon>Bacteria</taxon>
        <taxon>Bacillati</taxon>
        <taxon>Actinomycetota</taxon>
        <taxon>Actinomycetes</taxon>
        <taxon>Micrococcales</taxon>
        <taxon>Intrasporangiaceae</taxon>
        <taxon>Pedococcus</taxon>
    </lineage>
</organism>
<sequence length="223" mass="23955">MTLVGLLEAARRAWAVLVLGLVATAFAAYSIVSAPGVYWSRTDVFMVRPVSDVPNGLASTPQGTIRFAGLIQREIAGGSSDIDTVSDRVRIVDFGIRSGTLVRLPNDGNQYANNFNKALLDVQAAGPTEAAVRTQMTELIARINRVVAERQTAMGVPAEVQVRTRSSPTEVQVFHEVGSRKRALVATVGLGMSLTWSAVVLAEVRRVRRGAAVGRTRIKGEAR</sequence>
<gene>
    <name evidence="2" type="ORF">EAH86_16485</name>
</gene>
<evidence type="ECO:0000313" key="2">
    <source>
        <dbReference type="EMBL" id="TPG13835.1"/>
    </source>
</evidence>
<dbReference type="OrthoDB" id="5179260at2"/>
<keyword evidence="1" id="KW-0472">Membrane</keyword>
<keyword evidence="1" id="KW-0812">Transmembrane</keyword>
<evidence type="ECO:0000313" key="3">
    <source>
        <dbReference type="Proteomes" id="UP000317722"/>
    </source>
</evidence>
<dbReference type="AlphaFoldDB" id="A0A502CJK3"/>
<dbReference type="Proteomes" id="UP000317722">
    <property type="component" value="Unassembled WGS sequence"/>
</dbReference>
<dbReference type="RefSeq" id="WP_140742759.1">
    <property type="nucleotide sequence ID" value="NZ_RCZM01000006.1"/>
</dbReference>
<name>A0A502CJK3_9MICO</name>
<keyword evidence="1" id="KW-1133">Transmembrane helix</keyword>
<dbReference type="EMBL" id="RCZM01000006">
    <property type="protein sequence ID" value="TPG13835.1"/>
    <property type="molecule type" value="Genomic_DNA"/>
</dbReference>
<feature type="transmembrane region" description="Helical" evidence="1">
    <location>
        <begin position="12"/>
        <end position="32"/>
    </location>
</feature>
<proteinExistence type="predicted"/>
<accession>A0A502CJK3</accession>
<reference evidence="2 3" key="1">
    <citation type="journal article" date="2019" name="Environ. Microbiol.">
        <title>Species interactions and distinct microbial communities in high Arctic permafrost affected cryosols are associated with the CH4 and CO2 gas fluxes.</title>
        <authorList>
            <person name="Altshuler I."/>
            <person name="Hamel J."/>
            <person name="Turney S."/>
            <person name="Magnuson E."/>
            <person name="Levesque R."/>
            <person name="Greer C."/>
            <person name="Whyte L.G."/>
        </authorList>
    </citation>
    <scope>NUCLEOTIDE SEQUENCE [LARGE SCALE GENOMIC DNA]</scope>
    <source>
        <strain evidence="2 3">S9.3A</strain>
    </source>
</reference>
<evidence type="ECO:0008006" key="4">
    <source>
        <dbReference type="Google" id="ProtNLM"/>
    </source>
</evidence>